<dbReference type="OrthoDB" id="8447835at2"/>
<organism evidence="1 2">
    <name type="scientific">Xaviernesmea rhizosphaerae</name>
    <dbReference type="NCBI Taxonomy" id="1672749"/>
    <lineage>
        <taxon>Bacteria</taxon>
        <taxon>Pseudomonadati</taxon>
        <taxon>Pseudomonadota</taxon>
        <taxon>Alphaproteobacteria</taxon>
        <taxon>Hyphomicrobiales</taxon>
        <taxon>Rhizobiaceae</taxon>
        <taxon>Rhizobium/Agrobacterium group</taxon>
        <taxon>Xaviernesmea</taxon>
    </lineage>
</organism>
<proteinExistence type="predicted"/>
<protein>
    <submittedName>
        <fullName evidence="1">Uncharacterized protein</fullName>
    </submittedName>
</protein>
<accession>A0A1Q9AN56</accession>
<dbReference type="Proteomes" id="UP000186143">
    <property type="component" value="Unassembled WGS sequence"/>
</dbReference>
<name>A0A1Q9AN56_9HYPH</name>
<dbReference type="STRING" id="1672749.BJF92_12080"/>
<reference evidence="1 2" key="1">
    <citation type="submission" date="2016-09" db="EMBL/GenBank/DDBJ databases">
        <title>Rhizobium sp. nov., a novel species isolated from the rice rhizosphere.</title>
        <authorList>
            <person name="Zhao J."/>
            <person name="Zhang X."/>
        </authorList>
    </citation>
    <scope>NUCLEOTIDE SEQUENCE [LARGE SCALE GENOMIC DNA]</scope>
    <source>
        <strain evidence="1 2">MH17</strain>
    </source>
</reference>
<dbReference type="AlphaFoldDB" id="A0A1Q9AN56"/>
<dbReference type="EMBL" id="MKIO01000021">
    <property type="protein sequence ID" value="OLP56803.1"/>
    <property type="molecule type" value="Genomic_DNA"/>
</dbReference>
<gene>
    <name evidence="1" type="ORF">BJF92_12080</name>
</gene>
<evidence type="ECO:0000313" key="1">
    <source>
        <dbReference type="EMBL" id="OLP56803.1"/>
    </source>
</evidence>
<dbReference type="RefSeq" id="WP_075633824.1">
    <property type="nucleotide sequence ID" value="NZ_MKIO01000021.1"/>
</dbReference>
<sequence>MDTNVGAHVPGIIYGEDKGAREEIEAFDHLPKMLRKALASAPFDLCATRIADAYLAGKIGLVEVLAEVDRLNRNALRAAYQERGMSP</sequence>
<comment type="caution">
    <text evidence="1">The sequence shown here is derived from an EMBL/GenBank/DDBJ whole genome shotgun (WGS) entry which is preliminary data.</text>
</comment>
<evidence type="ECO:0000313" key="2">
    <source>
        <dbReference type="Proteomes" id="UP000186143"/>
    </source>
</evidence>